<dbReference type="PROSITE" id="PS52016">
    <property type="entry name" value="TONB_DEPENDENT_REC_3"/>
    <property type="match status" value="1"/>
</dbReference>
<dbReference type="InterPro" id="IPR037066">
    <property type="entry name" value="Plug_dom_sf"/>
</dbReference>
<dbReference type="InterPro" id="IPR000531">
    <property type="entry name" value="Beta-barrel_TonB"/>
</dbReference>
<feature type="domain" description="TonB-dependent receptor-like beta-barrel" evidence="10">
    <location>
        <begin position="348"/>
        <end position="660"/>
    </location>
</feature>
<dbReference type="SUPFAM" id="SSF56935">
    <property type="entry name" value="Porins"/>
    <property type="match status" value="1"/>
</dbReference>
<dbReference type="Pfam" id="PF00593">
    <property type="entry name" value="TonB_dep_Rec_b-barrel"/>
    <property type="match status" value="1"/>
</dbReference>
<evidence type="ECO:0000313" key="13">
    <source>
        <dbReference type="Proteomes" id="UP000569732"/>
    </source>
</evidence>
<comment type="subcellular location">
    <subcellularLocation>
        <location evidence="1 8">Cell outer membrane</location>
        <topology evidence="1 8">Multi-pass membrane protein</topology>
    </subcellularLocation>
</comment>
<dbReference type="PANTHER" id="PTHR30069">
    <property type="entry name" value="TONB-DEPENDENT OUTER MEMBRANE RECEPTOR"/>
    <property type="match status" value="1"/>
</dbReference>
<evidence type="ECO:0000259" key="10">
    <source>
        <dbReference type="Pfam" id="PF00593"/>
    </source>
</evidence>
<protein>
    <submittedName>
        <fullName evidence="12">TonB-dependent receptor</fullName>
    </submittedName>
</protein>
<evidence type="ECO:0000259" key="11">
    <source>
        <dbReference type="Pfam" id="PF07715"/>
    </source>
</evidence>
<keyword evidence="3 8" id="KW-1134">Transmembrane beta strand</keyword>
<accession>A0A853I335</accession>
<gene>
    <name evidence="12" type="ORF">H0A36_17455</name>
</gene>
<dbReference type="GO" id="GO:0015344">
    <property type="term" value="F:siderophore uptake transmembrane transporter activity"/>
    <property type="evidence" value="ECO:0007669"/>
    <property type="project" value="TreeGrafter"/>
</dbReference>
<dbReference type="Proteomes" id="UP000569732">
    <property type="component" value="Unassembled WGS sequence"/>
</dbReference>
<keyword evidence="7 8" id="KW-0998">Cell outer membrane</keyword>
<sequence length="705" mass="80033">MKRMLLVISFSQLFANIVYSNDLDYEDLEVINVITPVKLKQSLKDSPNAVTIITKDMLNLYGITSIPEAMRLVPGMQVTYRGSNYTINYHGTNGIQSRRVNVIIDGISLYRYDFATIPWHALPVSINDISRIEVSRSPASSTYGANSLLAVVNIITLRPEKSFNKISTFYDSNGSKETFLRLQKKVNNTSIRLSTHSSYQHGFDKTFANEDYHSGIGSKSFNIRSTTDINSESMFEFSLSHINATNKIHEVESGEITNPDIERKDTYISGKWSQTIGDHHVQLLGTYFNGDLEQDWRSCRPTIMMLHETAALYKLNQSYVFSLLKGKTPSGGTVEDDAALSALQAKLSELGPNAKLDSCTDLNQDLQEMRATIELSDTYQYSENLRFVGTIGTRFETAESDTYFSGKQSLNTFIASINSEYKPSKLFTFNIGGFYERNNDIGGLFSPRFAVNYHLSPSHTFRASVTKSFRNPSLFEQRGNRSYTLYNIEPNYTGRETGIFFATGQSPGGLEAEKIISQEIGYFGHYKEIGTTLDIKIFKDRLYNLQSTKIDLFNFNPINNGSTELTGIEVESGIQVYDNLMLNFGIAYLDNSTDFDIEKTQYSHWTGFLATSYKFNSQWQVGGGYYGASNDDHTQAYNRYDFNIGYHPSFMKSNNLELRFFAQYQPNPRHDYPRLPNFAASRDKRNFKLENQDKTVLGIKASLRW</sequence>
<organism evidence="12 13">
    <name type="scientific">Spartinivicinus marinus</name>
    <dbReference type="NCBI Taxonomy" id="2994442"/>
    <lineage>
        <taxon>Bacteria</taxon>
        <taxon>Pseudomonadati</taxon>
        <taxon>Pseudomonadota</taxon>
        <taxon>Gammaproteobacteria</taxon>
        <taxon>Oceanospirillales</taxon>
        <taxon>Zooshikellaceae</taxon>
        <taxon>Spartinivicinus</taxon>
    </lineage>
</organism>
<dbReference type="InterPro" id="IPR012910">
    <property type="entry name" value="Plug_dom"/>
</dbReference>
<evidence type="ECO:0000256" key="1">
    <source>
        <dbReference type="ARBA" id="ARBA00004571"/>
    </source>
</evidence>
<dbReference type="GO" id="GO:0009279">
    <property type="term" value="C:cell outer membrane"/>
    <property type="evidence" value="ECO:0007669"/>
    <property type="project" value="UniProtKB-SubCell"/>
</dbReference>
<evidence type="ECO:0000256" key="5">
    <source>
        <dbReference type="ARBA" id="ARBA00023077"/>
    </source>
</evidence>
<feature type="domain" description="TonB-dependent receptor plug" evidence="11">
    <location>
        <begin position="43"/>
        <end position="148"/>
    </location>
</feature>
<evidence type="ECO:0000256" key="6">
    <source>
        <dbReference type="ARBA" id="ARBA00023136"/>
    </source>
</evidence>
<comment type="caution">
    <text evidence="12">The sequence shown here is derived from an EMBL/GenBank/DDBJ whole genome shotgun (WGS) entry which is preliminary data.</text>
</comment>
<evidence type="ECO:0000256" key="9">
    <source>
        <dbReference type="RuleBase" id="RU003357"/>
    </source>
</evidence>
<keyword evidence="13" id="KW-1185">Reference proteome</keyword>
<comment type="similarity">
    <text evidence="8 9">Belongs to the TonB-dependent receptor family.</text>
</comment>
<dbReference type="Pfam" id="PF07715">
    <property type="entry name" value="Plug"/>
    <property type="match status" value="1"/>
</dbReference>
<keyword evidence="5 9" id="KW-0798">TonB box</keyword>
<evidence type="ECO:0000256" key="8">
    <source>
        <dbReference type="PROSITE-ProRule" id="PRU01360"/>
    </source>
</evidence>
<proteinExistence type="inferred from homology"/>
<dbReference type="InterPro" id="IPR039426">
    <property type="entry name" value="TonB-dep_rcpt-like"/>
</dbReference>
<name>A0A853I335_9GAMM</name>
<dbReference type="Gene3D" id="2.170.130.10">
    <property type="entry name" value="TonB-dependent receptor, plug domain"/>
    <property type="match status" value="1"/>
</dbReference>
<keyword evidence="2 8" id="KW-0813">Transport</keyword>
<reference evidence="12 13" key="1">
    <citation type="submission" date="2020-07" db="EMBL/GenBank/DDBJ databases">
        <title>Endozoicomonas sp. nov., isolated from sediment.</title>
        <authorList>
            <person name="Gu T."/>
        </authorList>
    </citation>
    <scope>NUCLEOTIDE SEQUENCE [LARGE SCALE GENOMIC DNA]</scope>
    <source>
        <strain evidence="12 13">SM1973</strain>
    </source>
</reference>
<keyword evidence="4 8" id="KW-0812">Transmembrane</keyword>
<keyword evidence="12" id="KW-0675">Receptor</keyword>
<evidence type="ECO:0000256" key="4">
    <source>
        <dbReference type="ARBA" id="ARBA00022692"/>
    </source>
</evidence>
<evidence type="ECO:0000256" key="2">
    <source>
        <dbReference type="ARBA" id="ARBA00022448"/>
    </source>
</evidence>
<dbReference type="Gene3D" id="2.40.170.20">
    <property type="entry name" value="TonB-dependent receptor, beta-barrel domain"/>
    <property type="match status" value="1"/>
</dbReference>
<evidence type="ECO:0000313" key="12">
    <source>
        <dbReference type="EMBL" id="NYZ67803.1"/>
    </source>
</evidence>
<keyword evidence="6 8" id="KW-0472">Membrane</keyword>
<dbReference type="EMBL" id="JACCKB010000030">
    <property type="protein sequence ID" value="NYZ67803.1"/>
    <property type="molecule type" value="Genomic_DNA"/>
</dbReference>
<dbReference type="InterPro" id="IPR036942">
    <property type="entry name" value="Beta-barrel_TonB_sf"/>
</dbReference>
<evidence type="ECO:0000256" key="7">
    <source>
        <dbReference type="ARBA" id="ARBA00023237"/>
    </source>
</evidence>
<evidence type="ECO:0000256" key="3">
    <source>
        <dbReference type="ARBA" id="ARBA00022452"/>
    </source>
</evidence>
<dbReference type="PANTHER" id="PTHR30069:SF27">
    <property type="entry name" value="BLL4766 PROTEIN"/>
    <property type="match status" value="1"/>
</dbReference>
<dbReference type="GO" id="GO:0044718">
    <property type="term" value="P:siderophore transmembrane transport"/>
    <property type="evidence" value="ECO:0007669"/>
    <property type="project" value="TreeGrafter"/>
</dbReference>
<dbReference type="AlphaFoldDB" id="A0A853I335"/>
<dbReference type="RefSeq" id="WP_180569826.1">
    <property type="nucleotide sequence ID" value="NZ_JACCKB010000030.1"/>
</dbReference>